<evidence type="ECO:0000256" key="7">
    <source>
        <dbReference type="ARBA" id="ARBA00034754"/>
    </source>
</evidence>
<dbReference type="Gene3D" id="3.40.50.300">
    <property type="entry name" value="P-loop containing nucleotide triphosphate hydrolases"/>
    <property type="match status" value="1"/>
</dbReference>
<dbReference type="InterPro" id="IPR027417">
    <property type="entry name" value="P-loop_NTPase"/>
</dbReference>
<dbReference type="Gene3D" id="1.20.272.10">
    <property type="match status" value="1"/>
</dbReference>
<keyword evidence="12" id="KW-1185">Reference proteome</keyword>
<feature type="domain" description="DNA polymerase III delta subunit-like C-terminal" evidence="10">
    <location>
        <begin position="191"/>
        <end position="310"/>
    </location>
</feature>
<evidence type="ECO:0000256" key="8">
    <source>
        <dbReference type="ARBA" id="ARBA00049244"/>
    </source>
</evidence>
<keyword evidence="5" id="KW-0235">DNA replication</keyword>
<keyword evidence="4" id="KW-0548">Nucleotidyltransferase</keyword>
<dbReference type="EC" id="2.7.7.7" evidence="1"/>
<dbReference type="Gene3D" id="1.10.8.60">
    <property type="match status" value="1"/>
</dbReference>
<evidence type="ECO:0000256" key="1">
    <source>
        <dbReference type="ARBA" id="ARBA00012417"/>
    </source>
</evidence>
<dbReference type="Proteomes" id="UP001179842">
    <property type="component" value="Chromosome"/>
</dbReference>
<dbReference type="RefSeq" id="WP_280101615.1">
    <property type="nucleotide sequence ID" value="NZ_CP122979.1"/>
</dbReference>
<accession>A0ABY8LST2</accession>
<protein>
    <recommendedName>
        <fullName evidence="2">DNA polymerase III subunit delta</fullName>
        <ecNumber evidence="1">2.7.7.7</ecNumber>
    </recommendedName>
</protein>
<dbReference type="InterPro" id="IPR005790">
    <property type="entry name" value="DNA_polIII_delta"/>
</dbReference>
<evidence type="ECO:0000313" key="11">
    <source>
        <dbReference type="EMBL" id="WGI36314.1"/>
    </source>
</evidence>
<evidence type="ECO:0000313" key="12">
    <source>
        <dbReference type="Proteomes" id="UP001179842"/>
    </source>
</evidence>
<dbReference type="SUPFAM" id="SSF48019">
    <property type="entry name" value="post-AAA+ oligomerization domain-like"/>
    <property type="match status" value="1"/>
</dbReference>
<evidence type="ECO:0000259" key="10">
    <source>
        <dbReference type="Pfam" id="PF21694"/>
    </source>
</evidence>
<keyword evidence="6" id="KW-0239">DNA-directed DNA polymerase</keyword>
<dbReference type="Pfam" id="PF06144">
    <property type="entry name" value="DNA_pol3_delta"/>
    <property type="match status" value="1"/>
</dbReference>
<evidence type="ECO:0000256" key="5">
    <source>
        <dbReference type="ARBA" id="ARBA00022705"/>
    </source>
</evidence>
<dbReference type="Pfam" id="PF21694">
    <property type="entry name" value="DNA_pol3_delta_C"/>
    <property type="match status" value="1"/>
</dbReference>
<dbReference type="PANTHER" id="PTHR34388">
    <property type="entry name" value="DNA POLYMERASE III SUBUNIT DELTA"/>
    <property type="match status" value="1"/>
</dbReference>
<dbReference type="SUPFAM" id="SSF52540">
    <property type="entry name" value="P-loop containing nucleoside triphosphate hydrolases"/>
    <property type="match status" value="1"/>
</dbReference>
<dbReference type="NCBIfam" id="TIGR01128">
    <property type="entry name" value="holA"/>
    <property type="match status" value="1"/>
</dbReference>
<dbReference type="InterPro" id="IPR010372">
    <property type="entry name" value="DNA_pol3_delta_N"/>
</dbReference>
<organism evidence="11 12">
    <name type="scientific">Mesomycoplasma lagogenitalium</name>
    <dbReference type="NCBI Taxonomy" id="171286"/>
    <lineage>
        <taxon>Bacteria</taxon>
        <taxon>Bacillati</taxon>
        <taxon>Mycoplasmatota</taxon>
        <taxon>Mycoplasmoidales</taxon>
        <taxon>Metamycoplasmataceae</taxon>
        <taxon>Mesomycoplasma</taxon>
    </lineage>
</organism>
<name>A0ABY8LST2_9BACT</name>
<evidence type="ECO:0000256" key="2">
    <source>
        <dbReference type="ARBA" id="ARBA00017703"/>
    </source>
</evidence>
<evidence type="ECO:0000256" key="6">
    <source>
        <dbReference type="ARBA" id="ARBA00022932"/>
    </source>
</evidence>
<evidence type="ECO:0000256" key="4">
    <source>
        <dbReference type="ARBA" id="ARBA00022695"/>
    </source>
</evidence>
<feature type="domain" description="DNA polymerase III delta N-terminal" evidence="9">
    <location>
        <begin position="3"/>
        <end position="116"/>
    </location>
</feature>
<reference evidence="11" key="1">
    <citation type="submission" date="2023-04" db="EMBL/GenBank/DDBJ databases">
        <title>Completed genome of Mycoplasma lagogenitalium type strain 12MS.</title>
        <authorList>
            <person name="Spergser J."/>
        </authorList>
    </citation>
    <scope>NUCLEOTIDE SEQUENCE</scope>
    <source>
        <strain evidence="11">12MS</strain>
    </source>
</reference>
<proteinExistence type="inferred from homology"/>
<dbReference type="InterPro" id="IPR008921">
    <property type="entry name" value="DNA_pol3_clamp-load_cplx_C"/>
</dbReference>
<keyword evidence="3" id="KW-0808">Transferase</keyword>
<sequence>MFFLYGNEDFLIQQEIKRIAKKFSDYQIVNVNENSDFISFLSNIENNNLFSSKELIIVKIDNLLLKEKEEKLNLIIDFLNKNNHNDKKFIFIEKTEENINKNKKNLLRNYLLKNAQTQEFLSIKNNEIYKYIMKIVKSKNGFISEIDAIKLSTLLPNDLYFITKEIDKLISYNPTINLSTIDALVMNNFQENDFAFIDAISEMNFERILFLYKKNVSMGQSINVLISQIFSFFNDCFIVDSLLKEKKNDLEISKEYSLHIFRIKKAHIFIKKVGISSIKKWIEELANIDYEIKAGILDEKNAFEAFLYKFLKWKG</sequence>
<gene>
    <name evidence="11" type="ORF">QEG99_02440</name>
</gene>
<comment type="similarity">
    <text evidence="7">Belongs to the DNA polymerase HolA subunit family.</text>
</comment>
<evidence type="ECO:0000256" key="3">
    <source>
        <dbReference type="ARBA" id="ARBA00022679"/>
    </source>
</evidence>
<evidence type="ECO:0000259" key="9">
    <source>
        <dbReference type="Pfam" id="PF06144"/>
    </source>
</evidence>
<dbReference type="InterPro" id="IPR048466">
    <property type="entry name" value="DNA_pol3_delta-like_C"/>
</dbReference>
<dbReference type="EMBL" id="CP122979">
    <property type="protein sequence ID" value="WGI36314.1"/>
    <property type="molecule type" value="Genomic_DNA"/>
</dbReference>
<dbReference type="PANTHER" id="PTHR34388:SF1">
    <property type="entry name" value="DNA POLYMERASE III SUBUNIT DELTA"/>
    <property type="match status" value="1"/>
</dbReference>
<comment type="catalytic activity">
    <reaction evidence="8">
        <text>DNA(n) + a 2'-deoxyribonucleoside 5'-triphosphate = DNA(n+1) + diphosphate</text>
        <dbReference type="Rhea" id="RHEA:22508"/>
        <dbReference type="Rhea" id="RHEA-COMP:17339"/>
        <dbReference type="Rhea" id="RHEA-COMP:17340"/>
        <dbReference type="ChEBI" id="CHEBI:33019"/>
        <dbReference type="ChEBI" id="CHEBI:61560"/>
        <dbReference type="ChEBI" id="CHEBI:173112"/>
        <dbReference type="EC" id="2.7.7.7"/>
    </reaction>
</comment>